<name>A0ACB7J232_PLECO</name>
<evidence type="ECO:0000313" key="1">
    <source>
        <dbReference type="EMBL" id="KAG9224270.1"/>
    </source>
</evidence>
<keyword evidence="2" id="KW-1185">Reference proteome</keyword>
<reference evidence="1 2" key="1">
    <citation type="journal article" date="2021" name="Appl. Environ. Microbiol.">
        <title>Genetic linkage and physical mapping for an oyster mushroom Pleurotus cornucopiae and QTL analysis for the trait cap color.</title>
        <authorList>
            <person name="Zhang Y."/>
            <person name="Gao W."/>
            <person name="Sonnenberg A."/>
            <person name="Chen Q."/>
            <person name="Zhang J."/>
            <person name="Huang C."/>
        </authorList>
    </citation>
    <scope>NUCLEOTIDE SEQUENCE [LARGE SCALE GENOMIC DNA]</scope>
    <source>
        <strain evidence="1">CCMSSC00406</strain>
    </source>
</reference>
<comment type="caution">
    <text evidence="1">The sequence shown here is derived from an EMBL/GenBank/DDBJ whole genome shotgun (WGS) entry which is preliminary data.</text>
</comment>
<organism evidence="1 2">
    <name type="scientific">Pleurotus cornucopiae</name>
    <name type="common">Cornucopia mushroom</name>
    <dbReference type="NCBI Taxonomy" id="5321"/>
    <lineage>
        <taxon>Eukaryota</taxon>
        <taxon>Fungi</taxon>
        <taxon>Dikarya</taxon>
        <taxon>Basidiomycota</taxon>
        <taxon>Agaricomycotina</taxon>
        <taxon>Agaricomycetes</taxon>
        <taxon>Agaricomycetidae</taxon>
        <taxon>Agaricales</taxon>
        <taxon>Pleurotineae</taxon>
        <taxon>Pleurotaceae</taxon>
        <taxon>Pleurotus</taxon>
    </lineage>
</organism>
<dbReference type="Proteomes" id="UP000824881">
    <property type="component" value="Unassembled WGS sequence"/>
</dbReference>
<accession>A0ACB7J232</accession>
<sequence length="477" mass="52612">MSVSEKGSDNVVEHYDKGEHVDPETHVDPAFAKRTIRRVDVNLLPILAILYSISLIDRVNISNAYVAGMAQDLQLQIGARYSIATLIFFVPYILFELPSNILVRKAGAARWIGSITTLWGIVMIGMAFVTTWWELVICRALLGVLEAGFFPACTYIISTWYVRGEIQKRMTGFYVLSIMVAGFSSAMAGGISEMAGIADLEYSYTVLKLLLGLITVVAGACAFYFVQDFPDKNKFLDQEQTKFILARINKDRSDAEFDHWTKAKFWSYLIDIHLWSYALMFGAVCTTTYAFAYFLPIILVQGMGYTTLNAQLLTAPPYVFAALYSFTLAWLSDKYMLRGPFLIFQAIFAIIGLTLTAFHTVNGVRYLGVFFGIAGGSANVPAILGYMQNNVAGHTKRAFASAITIGGGGIGGIIASTVFRSKDAPGYRPGLWVTIGSQLIIIGTTCSLMVYYKFKNAAVREGRSPAIDGRPGFLHTF</sequence>
<protein>
    <submittedName>
        <fullName evidence="1">Uncharacterized protein</fullName>
    </submittedName>
</protein>
<dbReference type="EMBL" id="WQMT02000004">
    <property type="protein sequence ID" value="KAG9224270.1"/>
    <property type="molecule type" value="Genomic_DNA"/>
</dbReference>
<proteinExistence type="predicted"/>
<gene>
    <name evidence="1" type="ORF">CCMSSC00406_0004769</name>
</gene>
<evidence type="ECO:0000313" key="2">
    <source>
        <dbReference type="Proteomes" id="UP000824881"/>
    </source>
</evidence>